<name>A0A1J5QFR3_9ZZZZ</name>
<dbReference type="GO" id="GO:0016020">
    <property type="term" value="C:membrane"/>
    <property type="evidence" value="ECO:0007669"/>
    <property type="project" value="GOC"/>
</dbReference>
<dbReference type="InterPro" id="IPR001451">
    <property type="entry name" value="Hexapep"/>
</dbReference>
<dbReference type="Gene3D" id="2.160.10.10">
    <property type="entry name" value="Hexapeptide repeat proteins"/>
    <property type="match status" value="1"/>
</dbReference>
<keyword evidence="4" id="KW-0443">Lipid metabolism</keyword>
<dbReference type="NCBIfam" id="TIGR01853">
    <property type="entry name" value="lipid_A_lpxD"/>
    <property type="match status" value="1"/>
</dbReference>
<sequence>MVEAGAVLGARVVLGAGSFVGADAVLGDDTVLEPRAVLMHGCRLGARCIVHAGAVIGADGFGFARDERGAGVKIPQTGRVLIGDDVEIGANTTIDRGALDDTVIGDGVKIDNLVQVAHNVRIGEHTAIAGCVGISGSARIGAYCLIGGGVGIAGHLEIADRVVVGGMSLVSRSIRRSGHYTGAFPLDTHDNWAENAATLRQLAKLRDRIRQLEQQNEARQPGDRDKS</sequence>
<dbReference type="Pfam" id="PF00132">
    <property type="entry name" value="Hexapep"/>
    <property type="match status" value="2"/>
</dbReference>
<organism evidence="6">
    <name type="scientific">mine drainage metagenome</name>
    <dbReference type="NCBI Taxonomy" id="410659"/>
    <lineage>
        <taxon>unclassified sequences</taxon>
        <taxon>metagenomes</taxon>
        <taxon>ecological metagenomes</taxon>
    </lineage>
</organism>
<proteinExistence type="predicted"/>
<keyword evidence="5 6" id="KW-0012">Acyltransferase</keyword>
<dbReference type="InterPro" id="IPR011004">
    <property type="entry name" value="Trimer_LpxA-like_sf"/>
</dbReference>
<gene>
    <name evidence="6" type="primary">lpxD_14</name>
    <name evidence="6" type="ORF">GALL_435310</name>
</gene>
<dbReference type="InterPro" id="IPR007691">
    <property type="entry name" value="LpxD"/>
</dbReference>
<evidence type="ECO:0000256" key="2">
    <source>
        <dbReference type="ARBA" id="ARBA00022556"/>
    </source>
</evidence>
<evidence type="ECO:0000256" key="3">
    <source>
        <dbReference type="ARBA" id="ARBA00022679"/>
    </source>
</evidence>
<dbReference type="InterPro" id="IPR018357">
    <property type="entry name" value="Hexapep_transf_CS"/>
</dbReference>
<evidence type="ECO:0000256" key="5">
    <source>
        <dbReference type="ARBA" id="ARBA00023315"/>
    </source>
</evidence>
<dbReference type="PANTHER" id="PTHR43378">
    <property type="entry name" value="UDP-3-O-ACYLGLUCOSAMINE N-ACYLTRANSFERASE"/>
    <property type="match status" value="1"/>
</dbReference>
<dbReference type="NCBIfam" id="NF002060">
    <property type="entry name" value="PRK00892.1"/>
    <property type="match status" value="1"/>
</dbReference>
<dbReference type="GO" id="GO:0016410">
    <property type="term" value="F:N-acyltransferase activity"/>
    <property type="evidence" value="ECO:0007669"/>
    <property type="project" value="InterPro"/>
</dbReference>
<dbReference type="PROSITE" id="PS00101">
    <property type="entry name" value="HEXAPEP_TRANSFERASES"/>
    <property type="match status" value="2"/>
</dbReference>
<protein>
    <submittedName>
        <fullName evidence="6">UDP-3-O-acylglucosamine N-acyltransferase</fullName>
        <ecNumber evidence="6">2.3.1.-</ecNumber>
    </submittedName>
</protein>
<keyword evidence="2" id="KW-0441">Lipid A biosynthesis</keyword>
<comment type="caution">
    <text evidence="6">The sequence shown here is derived from an EMBL/GenBank/DDBJ whole genome shotgun (WGS) entry which is preliminary data.</text>
</comment>
<dbReference type="CDD" id="cd03352">
    <property type="entry name" value="LbH_LpxD"/>
    <property type="match status" value="1"/>
</dbReference>
<dbReference type="EMBL" id="MLJW01002377">
    <property type="protein sequence ID" value="OIQ74813.1"/>
    <property type="molecule type" value="Genomic_DNA"/>
</dbReference>
<dbReference type="SUPFAM" id="SSF51161">
    <property type="entry name" value="Trimeric LpxA-like enzymes"/>
    <property type="match status" value="1"/>
</dbReference>
<keyword evidence="1" id="KW-0444">Lipid biosynthesis</keyword>
<accession>A0A1J5QFR3</accession>
<evidence type="ECO:0000313" key="6">
    <source>
        <dbReference type="EMBL" id="OIQ74813.1"/>
    </source>
</evidence>
<dbReference type="PANTHER" id="PTHR43378:SF2">
    <property type="entry name" value="UDP-3-O-ACYLGLUCOSAMINE N-ACYLTRANSFERASE 1, MITOCHONDRIAL-RELATED"/>
    <property type="match status" value="1"/>
</dbReference>
<evidence type="ECO:0000256" key="4">
    <source>
        <dbReference type="ARBA" id="ARBA00023098"/>
    </source>
</evidence>
<keyword evidence="3 6" id="KW-0808">Transferase</keyword>
<evidence type="ECO:0000256" key="1">
    <source>
        <dbReference type="ARBA" id="ARBA00022516"/>
    </source>
</evidence>
<dbReference type="EC" id="2.3.1.-" evidence="6"/>
<reference evidence="6" key="1">
    <citation type="submission" date="2016-10" db="EMBL/GenBank/DDBJ databases">
        <title>Sequence of Gallionella enrichment culture.</title>
        <authorList>
            <person name="Poehlein A."/>
            <person name="Muehling M."/>
            <person name="Daniel R."/>
        </authorList>
    </citation>
    <scope>NUCLEOTIDE SEQUENCE</scope>
</reference>
<dbReference type="GO" id="GO:0009245">
    <property type="term" value="P:lipid A biosynthetic process"/>
    <property type="evidence" value="ECO:0007669"/>
    <property type="project" value="UniProtKB-KW"/>
</dbReference>
<dbReference type="AlphaFoldDB" id="A0A1J5QFR3"/>